<dbReference type="InterPro" id="IPR036693">
    <property type="entry name" value="TF_LuxR_autoind-bd_dom_sf"/>
</dbReference>
<feature type="domain" description="HTH luxR-type" evidence="4">
    <location>
        <begin position="162"/>
        <end position="227"/>
    </location>
</feature>
<dbReference type="SUPFAM" id="SSF46894">
    <property type="entry name" value="C-terminal effector domain of the bipartite response regulators"/>
    <property type="match status" value="1"/>
</dbReference>
<dbReference type="InterPro" id="IPR036388">
    <property type="entry name" value="WH-like_DNA-bd_sf"/>
</dbReference>
<dbReference type="PANTHER" id="PTHR44688">
    <property type="entry name" value="DNA-BINDING TRANSCRIPTIONAL ACTIVATOR DEVR_DOSR"/>
    <property type="match status" value="1"/>
</dbReference>
<evidence type="ECO:0000256" key="2">
    <source>
        <dbReference type="ARBA" id="ARBA00023125"/>
    </source>
</evidence>
<dbReference type="Pfam" id="PF00196">
    <property type="entry name" value="GerE"/>
    <property type="match status" value="1"/>
</dbReference>
<dbReference type="AlphaFoldDB" id="A0A0P1FAX4"/>
<dbReference type="Pfam" id="PF03472">
    <property type="entry name" value="Autoind_bind"/>
    <property type="match status" value="1"/>
</dbReference>
<dbReference type="SUPFAM" id="SSF75516">
    <property type="entry name" value="Pheromone-binding domain of LuxR-like quorum-sensing transcription factors"/>
    <property type="match status" value="1"/>
</dbReference>
<dbReference type="InterPro" id="IPR000792">
    <property type="entry name" value="Tscrpt_reg_LuxR_C"/>
</dbReference>
<proteinExistence type="predicted"/>
<keyword evidence="2" id="KW-0238">DNA-binding</keyword>
<evidence type="ECO:0000313" key="8">
    <source>
        <dbReference type="Proteomes" id="UP000051887"/>
    </source>
</evidence>
<dbReference type="CDD" id="cd06170">
    <property type="entry name" value="LuxR_C_like"/>
    <property type="match status" value="1"/>
</dbReference>
<reference evidence="6 8" key="2">
    <citation type="submission" date="2015-09" db="EMBL/GenBank/DDBJ databases">
        <authorList>
            <consortium name="Swine Surveillance"/>
        </authorList>
    </citation>
    <scope>NUCLEOTIDE SEQUENCE [LARGE SCALE GENOMIC DNA]</scope>
    <source>
        <strain evidence="6 8">5120</strain>
    </source>
</reference>
<dbReference type="InterPro" id="IPR005143">
    <property type="entry name" value="TF_LuxR_autoind-bd_dom"/>
</dbReference>
<keyword evidence="7" id="KW-1185">Reference proteome</keyword>
<dbReference type="GO" id="GO:0003677">
    <property type="term" value="F:DNA binding"/>
    <property type="evidence" value="ECO:0007669"/>
    <property type="project" value="UniProtKB-KW"/>
</dbReference>
<dbReference type="GO" id="GO:0006355">
    <property type="term" value="P:regulation of DNA-templated transcription"/>
    <property type="evidence" value="ECO:0007669"/>
    <property type="project" value="InterPro"/>
</dbReference>
<dbReference type="OrthoDB" id="9803630at2"/>
<organism evidence="6 8">
    <name type="scientific">Thalassovita autumnalis</name>
    <dbReference type="NCBI Taxonomy" id="2072972"/>
    <lineage>
        <taxon>Bacteria</taxon>
        <taxon>Pseudomonadati</taxon>
        <taxon>Pseudomonadota</taxon>
        <taxon>Alphaproteobacteria</taxon>
        <taxon>Rhodobacterales</taxon>
        <taxon>Roseobacteraceae</taxon>
        <taxon>Thalassovita</taxon>
    </lineage>
</organism>
<dbReference type="PROSITE" id="PS50043">
    <property type="entry name" value="HTH_LUXR_2"/>
    <property type="match status" value="1"/>
</dbReference>
<name>A0A0P1FAX4_9RHOB</name>
<accession>A0A0P1FAX4</accession>
<reference evidence="5 7" key="1">
    <citation type="submission" date="2015-09" db="EMBL/GenBank/DDBJ databases">
        <authorList>
            <person name="Rodrigo-Torres L."/>
            <person name="Arahal D.R."/>
        </authorList>
    </citation>
    <scope>NUCLEOTIDE SEQUENCE [LARGE SCALE GENOMIC DNA]</scope>
    <source>
        <strain evidence="5 7">CECT 5118</strain>
    </source>
</reference>
<dbReference type="EMBL" id="CYSC01000007">
    <property type="protein sequence ID" value="CUH70480.1"/>
    <property type="molecule type" value="Genomic_DNA"/>
</dbReference>
<keyword evidence="1" id="KW-0805">Transcription regulation</keyword>
<evidence type="ECO:0000256" key="3">
    <source>
        <dbReference type="ARBA" id="ARBA00023163"/>
    </source>
</evidence>
<dbReference type="Gene3D" id="3.30.450.80">
    <property type="entry name" value="Transcription factor LuxR-like, autoinducer-binding domain"/>
    <property type="match status" value="1"/>
</dbReference>
<dbReference type="Gene3D" id="1.10.10.10">
    <property type="entry name" value="Winged helix-like DNA-binding domain superfamily/Winged helix DNA-binding domain"/>
    <property type="match status" value="1"/>
</dbReference>
<dbReference type="SMART" id="SM00421">
    <property type="entry name" value="HTH_LUXR"/>
    <property type="match status" value="1"/>
</dbReference>
<evidence type="ECO:0000313" key="5">
    <source>
        <dbReference type="EMBL" id="CUH65369.1"/>
    </source>
</evidence>
<gene>
    <name evidence="6" type="primary">lasR</name>
    <name evidence="5" type="ORF">TL5118_01276</name>
    <name evidence="6" type="ORF">TL5120_00257</name>
</gene>
<dbReference type="InterPro" id="IPR016032">
    <property type="entry name" value="Sig_transdc_resp-reg_C-effctor"/>
</dbReference>
<dbReference type="PANTHER" id="PTHR44688:SF16">
    <property type="entry name" value="DNA-BINDING TRANSCRIPTIONAL ACTIVATOR DEVR_DOSR"/>
    <property type="match status" value="1"/>
</dbReference>
<evidence type="ECO:0000259" key="4">
    <source>
        <dbReference type="PROSITE" id="PS50043"/>
    </source>
</evidence>
<evidence type="ECO:0000313" key="6">
    <source>
        <dbReference type="EMBL" id="CUH70480.1"/>
    </source>
</evidence>
<dbReference type="RefSeq" id="WP_082626121.1">
    <property type="nucleotide sequence ID" value="NZ_CYSB01000025.1"/>
</dbReference>
<evidence type="ECO:0000313" key="7">
    <source>
        <dbReference type="Proteomes" id="UP000051086"/>
    </source>
</evidence>
<protein>
    <submittedName>
        <fullName evidence="6">Transcriptional activator protein LasR</fullName>
    </submittedName>
</protein>
<dbReference type="PRINTS" id="PR00038">
    <property type="entry name" value="HTHLUXR"/>
</dbReference>
<dbReference type="EMBL" id="CYSB01000025">
    <property type="protein sequence ID" value="CUH65369.1"/>
    <property type="molecule type" value="Genomic_DNA"/>
</dbReference>
<dbReference type="Proteomes" id="UP000051887">
    <property type="component" value="Unassembled WGS sequence"/>
</dbReference>
<keyword evidence="3" id="KW-0804">Transcription</keyword>
<dbReference type="Proteomes" id="UP000051086">
    <property type="component" value="Unassembled WGS sequence"/>
</dbReference>
<evidence type="ECO:0000256" key="1">
    <source>
        <dbReference type="ARBA" id="ARBA00023015"/>
    </source>
</evidence>
<sequence length="263" mass="29400">MALIDLTDFESDENYTDFLTRLGDALGFDHASYATTSLITGDIHGFTSYPEEWELHYAKMGMQRFDPTLRAAMLSVAPVDWQRLAKTDDFTRVFFDAHDFGITDRGLSVPIRGPYGDFGLLSVTRDCSKEEWRKFLPTVIGDLQMAAVNLHDNVLNSEVLPKALARPSLSKREQEILQWVAHGKSQQDIGDILSISHRTVEVHIRSGREKLGALTTAQAVGRAIRLGIIQPGQTSHSCNNITTHTQDISKNAIYGKPLMVRSR</sequence>